<dbReference type="SUPFAM" id="SSF53098">
    <property type="entry name" value="Ribonuclease H-like"/>
    <property type="match status" value="1"/>
</dbReference>
<dbReference type="PANTHER" id="PTHR47331">
    <property type="entry name" value="PHD-TYPE DOMAIN-CONTAINING PROTEIN"/>
    <property type="match status" value="1"/>
</dbReference>
<evidence type="ECO:0000313" key="3">
    <source>
        <dbReference type="EMBL" id="KFD60547.1"/>
    </source>
</evidence>
<dbReference type="InterPro" id="IPR012337">
    <property type="entry name" value="RNaseH-like_sf"/>
</dbReference>
<reference evidence="3" key="1">
    <citation type="journal article" date="2014" name="Nat. Genet.">
        <title>Genome and transcriptome of the porcine whipworm Trichuris suis.</title>
        <authorList>
            <person name="Jex A.R."/>
            <person name="Nejsum P."/>
            <person name="Schwarz E.M."/>
            <person name="Hu L."/>
            <person name="Young N.D."/>
            <person name="Hall R.S."/>
            <person name="Korhonen P.K."/>
            <person name="Liao S."/>
            <person name="Thamsborg S."/>
            <person name="Xia J."/>
            <person name="Xu P."/>
            <person name="Wang S."/>
            <person name="Scheerlinck J.P."/>
            <person name="Hofmann A."/>
            <person name="Sternberg P.W."/>
            <person name="Wang J."/>
            <person name="Gasser R.B."/>
        </authorList>
    </citation>
    <scope>NUCLEOTIDE SEQUENCE [LARGE SCALE GENOMIC DNA]</scope>
    <source>
        <strain evidence="3">DCEP-RM93F</strain>
    </source>
</reference>
<feature type="domain" description="Integrase catalytic" evidence="2">
    <location>
        <begin position="400"/>
        <end position="585"/>
    </location>
</feature>
<protein>
    <recommendedName>
        <fullName evidence="2">Integrase catalytic domain-containing protein</fullName>
    </recommendedName>
</protein>
<evidence type="ECO:0000256" key="1">
    <source>
        <dbReference type="SAM" id="MobiDB-lite"/>
    </source>
</evidence>
<dbReference type="InterPro" id="IPR040676">
    <property type="entry name" value="DUF5641"/>
</dbReference>
<dbReference type="Pfam" id="PF18701">
    <property type="entry name" value="DUF5641"/>
    <property type="match status" value="1"/>
</dbReference>
<sequence length="738" mass="84145">MHRNLGLRGLNWDDDIPADHRKWWQHWIERLSELKLLSLPRCLFVRMEDIMSLELHTFCDASQEAFASAVYLRNVYINGEVTIRLVMAKSKLAPLKAVSVARLELQAALLGAYVGRGLTKQIGRRLFWTDSSCVRNWIRSPAAYYKPYVSHRIGEIQTITDPSEWRFVPGRLNISDHATRSTGKKGELIDRSWFYGPEFLRAVEDSWPPNLPWMINREEMRHGNKGQVLHITAQPPTDSPYLEGLDADESAGFTKVEGNFLAILKRLQSECFPKELADLKAGRPLKGTSVLLSFTPFLDKDGLIRVGGRLGRAALPYDNRHPILLPARHPLSRKIAEEFHCRLNYSGTDTVLSAIRQHFWIVQGRQLVKNIRRSCGQCIKESTRTIQQLMSELPVERLAVGCPPFHHTSIDYLGPVQVTIGRNRPAKRYGVIFTCLTIRAVYLDVARSLSTEDFLLVLRRFMSLYGKRESIYSDNERNFVGAERDLRHDLQVLSNDPAVEKFSTREGIRWKFQPANAAHFGGVHESLVKSTKRALYRMLASSNTDLHLLTEDVLRTLLFEVAGLLNSRLITYASSDPQDFRPLTSNDLMNRPSIAHVPEGNFNHPSMRQRYKEVERLSTLFWELWKKYYLPTLIQRTKWKIQKRNLSAGDYVLLTESNVPKGEWVTGRVEDVFPGPDGLVRVAKVATKAGTYIRPIHRLCSLHESSPPNLARACSGGQECSGENDTCPPTRKMNLPAR</sequence>
<proteinExistence type="predicted"/>
<dbReference type="PROSITE" id="PS50994">
    <property type="entry name" value="INTEGRASE"/>
    <property type="match status" value="1"/>
</dbReference>
<dbReference type="Pfam" id="PF17921">
    <property type="entry name" value="Integrase_H2C2"/>
    <property type="match status" value="1"/>
</dbReference>
<evidence type="ECO:0000259" key="2">
    <source>
        <dbReference type="PROSITE" id="PS50994"/>
    </source>
</evidence>
<name>A0A085MTK1_9BILA</name>
<dbReference type="InterPro" id="IPR008042">
    <property type="entry name" value="Retrotrans_Pao"/>
</dbReference>
<dbReference type="Pfam" id="PF05380">
    <property type="entry name" value="Peptidase_A17"/>
    <property type="match status" value="1"/>
</dbReference>
<organism evidence="3">
    <name type="scientific">Trichuris suis</name>
    <name type="common">pig whipworm</name>
    <dbReference type="NCBI Taxonomy" id="68888"/>
    <lineage>
        <taxon>Eukaryota</taxon>
        <taxon>Metazoa</taxon>
        <taxon>Ecdysozoa</taxon>
        <taxon>Nematoda</taxon>
        <taxon>Enoplea</taxon>
        <taxon>Dorylaimia</taxon>
        <taxon>Trichinellida</taxon>
        <taxon>Trichuridae</taxon>
        <taxon>Trichuris</taxon>
    </lineage>
</organism>
<gene>
    <name evidence="3" type="ORF">M514_13325</name>
</gene>
<dbReference type="Proteomes" id="UP000030758">
    <property type="component" value="Unassembled WGS sequence"/>
</dbReference>
<dbReference type="GO" id="GO:0015074">
    <property type="term" value="P:DNA integration"/>
    <property type="evidence" value="ECO:0007669"/>
    <property type="project" value="InterPro"/>
</dbReference>
<dbReference type="InterPro" id="IPR041588">
    <property type="entry name" value="Integrase_H2C2"/>
</dbReference>
<dbReference type="EMBL" id="KL367661">
    <property type="protein sequence ID" value="KFD60547.1"/>
    <property type="molecule type" value="Genomic_DNA"/>
</dbReference>
<feature type="region of interest" description="Disordered" evidence="1">
    <location>
        <begin position="718"/>
        <end position="738"/>
    </location>
</feature>
<dbReference type="InterPro" id="IPR001584">
    <property type="entry name" value="Integrase_cat-core"/>
</dbReference>
<dbReference type="GO" id="GO:0003676">
    <property type="term" value="F:nucleic acid binding"/>
    <property type="evidence" value="ECO:0007669"/>
    <property type="project" value="InterPro"/>
</dbReference>
<dbReference type="Gene3D" id="3.30.420.10">
    <property type="entry name" value="Ribonuclease H-like superfamily/Ribonuclease H"/>
    <property type="match status" value="1"/>
</dbReference>
<dbReference type="PANTHER" id="PTHR47331:SF1">
    <property type="entry name" value="GAG-LIKE PROTEIN"/>
    <property type="match status" value="1"/>
</dbReference>
<dbReference type="AlphaFoldDB" id="A0A085MTK1"/>
<dbReference type="InterPro" id="IPR036397">
    <property type="entry name" value="RNaseH_sf"/>
</dbReference>
<accession>A0A085MTK1</accession>